<comment type="similarity">
    <text evidence="1">Belongs to the dTDP-4-dehydrorhamnose 3,5-epimerase family.</text>
</comment>
<dbReference type="CDD" id="cd00438">
    <property type="entry name" value="cupin_RmlC"/>
    <property type="match status" value="1"/>
</dbReference>
<comment type="pathway">
    <text evidence="1">Carbohydrate biosynthesis; dTDP-L-rhamnose biosynthesis.</text>
</comment>
<dbReference type="InterPro" id="IPR014710">
    <property type="entry name" value="RmlC-like_jellyroll"/>
</dbReference>
<dbReference type="Pfam" id="PF00908">
    <property type="entry name" value="dTDP_sugar_isom"/>
    <property type="match status" value="1"/>
</dbReference>
<dbReference type="SUPFAM" id="SSF51182">
    <property type="entry name" value="RmlC-like cupins"/>
    <property type="match status" value="1"/>
</dbReference>
<dbReference type="NCBIfam" id="TIGR01221">
    <property type="entry name" value="rmlC"/>
    <property type="match status" value="1"/>
</dbReference>
<accession>A0ABV6JJE6</accession>
<name>A0ABV6JJE6_9BACL</name>
<dbReference type="EC" id="5.1.3.13" evidence="1"/>
<reference evidence="2 3" key="1">
    <citation type="submission" date="2024-09" db="EMBL/GenBank/DDBJ databases">
        <authorList>
            <person name="Sun Q."/>
            <person name="Mori K."/>
        </authorList>
    </citation>
    <scope>NUCLEOTIDE SEQUENCE [LARGE SCALE GENOMIC DNA]</scope>
    <source>
        <strain evidence="2 3">CCM 4839</strain>
    </source>
</reference>
<sequence length="181" mass="20365">MKIIKTELEGVIMLETDVFGDNRGYFTESYNQARFEEAGINNSFIQENHSFSSVAGTLRGLHYQLEPMAQTKLVQAITGAIYDVVVDIRQGSATYGRWTGVILSESNNRKLLVPKGFAHGFCTLTANTHVFYKVDQYYSKAHDRGILWSDPELGIVWPASDLVLSEKDKLHPSLQDAENNF</sequence>
<comment type="caution">
    <text evidence="2">The sequence shown here is derived from an EMBL/GenBank/DDBJ whole genome shotgun (WGS) entry which is preliminary data.</text>
</comment>
<proteinExistence type="inferred from homology"/>
<gene>
    <name evidence="2" type="primary">rfbC</name>
    <name evidence="2" type="ORF">ACFFJ8_31695</name>
</gene>
<dbReference type="Proteomes" id="UP001589818">
    <property type="component" value="Unassembled WGS sequence"/>
</dbReference>
<dbReference type="InterPro" id="IPR000888">
    <property type="entry name" value="RmlC-like"/>
</dbReference>
<dbReference type="EMBL" id="JBHLVF010000047">
    <property type="protein sequence ID" value="MFC0395921.1"/>
    <property type="molecule type" value="Genomic_DNA"/>
</dbReference>
<keyword evidence="1 2" id="KW-0413">Isomerase</keyword>
<evidence type="ECO:0000256" key="1">
    <source>
        <dbReference type="RuleBase" id="RU364069"/>
    </source>
</evidence>
<dbReference type="PANTHER" id="PTHR21047:SF2">
    <property type="entry name" value="THYMIDINE DIPHOSPHO-4-KETO-RHAMNOSE 3,5-EPIMERASE"/>
    <property type="match status" value="1"/>
</dbReference>
<comment type="catalytic activity">
    <reaction evidence="1">
        <text>dTDP-4-dehydro-6-deoxy-alpha-D-glucose = dTDP-4-dehydro-beta-L-rhamnose</text>
        <dbReference type="Rhea" id="RHEA:16969"/>
        <dbReference type="ChEBI" id="CHEBI:57649"/>
        <dbReference type="ChEBI" id="CHEBI:62830"/>
        <dbReference type="EC" id="5.1.3.13"/>
    </reaction>
</comment>
<dbReference type="RefSeq" id="WP_204817473.1">
    <property type="nucleotide sequence ID" value="NZ_JANHOF010000002.1"/>
</dbReference>
<protein>
    <recommendedName>
        <fullName evidence="1">dTDP-4-dehydrorhamnose 3,5-epimerase</fullName>
        <ecNumber evidence="1">5.1.3.13</ecNumber>
    </recommendedName>
    <alternativeName>
        <fullName evidence="1">Thymidine diphospho-4-keto-rhamnose 3,5-epimerase</fullName>
    </alternativeName>
</protein>
<dbReference type="InterPro" id="IPR011051">
    <property type="entry name" value="RmlC_Cupin_sf"/>
</dbReference>
<comment type="function">
    <text evidence="1">Catalyzes the epimerization of the C3' and C5'positions of dTDP-6-deoxy-D-xylo-4-hexulose, forming dTDP-6-deoxy-L-lyxo-4-hexulose.</text>
</comment>
<dbReference type="PANTHER" id="PTHR21047">
    <property type="entry name" value="DTDP-6-DEOXY-D-GLUCOSE-3,5 EPIMERASE"/>
    <property type="match status" value="1"/>
</dbReference>
<evidence type="ECO:0000313" key="2">
    <source>
        <dbReference type="EMBL" id="MFC0395921.1"/>
    </source>
</evidence>
<dbReference type="Gene3D" id="2.60.120.10">
    <property type="entry name" value="Jelly Rolls"/>
    <property type="match status" value="1"/>
</dbReference>
<organism evidence="2 3">
    <name type="scientific">Paenibacillus mendelii</name>
    <dbReference type="NCBI Taxonomy" id="206163"/>
    <lineage>
        <taxon>Bacteria</taxon>
        <taxon>Bacillati</taxon>
        <taxon>Bacillota</taxon>
        <taxon>Bacilli</taxon>
        <taxon>Bacillales</taxon>
        <taxon>Paenibacillaceae</taxon>
        <taxon>Paenibacillus</taxon>
    </lineage>
</organism>
<keyword evidence="3" id="KW-1185">Reference proteome</keyword>
<evidence type="ECO:0000313" key="3">
    <source>
        <dbReference type="Proteomes" id="UP001589818"/>
    </source>
</evidence>
<comment type="subunit">
    <text evidence="1">Homodimer.</text>
</comment>
<dbReference type="GO" id="GO:0008830">
    <property type="term" value="F:dTDP-4-dehydrorhamnose 3,5-epimerase activity"/>
    <property type="evidence" value="ECO:0007669"/>
    <property type="project" value="UniProtKB-EC"/>
</dbReference>